<evidence type="ECO:0000313" key="3">
    <source>
        <dbReference type="Proteomes" id="UP000199705"/>
    </source>
</evidence>
<sequence>MVYLYKEIIRYYSLLRFAISLLLVQFLYLIKKGIYSMLEHIKYLPAHVLGMHAAGHVTIGDYEKALRPLLEQQVKQTGRINFLLVLETNIKNFTAGAWCGNIRLGLKYFTRWNKVAVVTDQDGVREFSHLFKYILPGKFAGYKLEELHEAVKWVTEVK</sequence>
<evidence type="ECO:0000256" key="1">
    <source>
        <dbReference type="SAM" id="Phobius"/>
    </source>
</evidence>
<keyword evidence="1" id="KW-1133">Transmembrane helix</keyword>
<dbReference type="Gene3D" id="3.40.50.10600">
    <property type="entry name" value="SpoIIaa-like domains"/>
    <property type="match status" value="1"/>
</dbReference>
<keyword evidence="1" id="KW-0812">Transmembrane</keyword>
<dbReference type="InterPro" id="IPR036513">
    <property type="entry name" value="STAS_dom_sf"/>
</dbReference>
<proteinExistence type="predicted"/>
<evidence type="ECO:0000313" key="2">
    <source>
        <dbReference type="EMBL" id="SDF71830.1"/>
    </source>
</evidence>
<gene>
    <name evidence="2" type="ORF">SAMN05192573_101203</name>
</gene>
<keyword evidence="1" id="KW-0472">Membrane</keyword>
<dbReference type="EMBL" id="FNCG01000001">
    <property type="protein sequence ID" value="SDF71830.1"/>
    <property type="molecule type" value="Genomic_DNA"/>
</dbReference>
<dbReference type="Proteomes" id="UP000199705">
    <property type="component" value="Unassembled WGS sequence"/>
</dbReference>
<dbReference type="InterPro" id="IPR021866">
    <property type="entry name" value="SpoIIAA-like"/>
</dbReference>
<name>A0A1G7NEX4_9SPHI</name>
<dbReference type="InterPro" id="IPR038396">
    <property type="entry name" value="SpoIIAA-like_sf"/>
</dbReference>
<protein>
    <submittedName>
        <fullName evidence="2">SpoIIAA-like</fullName>
    </submittedName>
</protein>
<organism evidence="2 3">
    <name type="scientific">Mucilaginibacter gossypii</name>
    <dbReference type="NCBI Taxonomy" id="551996"/>
    <lineage>
        <taxon>Bacteria</taxon>
        <taxon>Pseudomonadati</taxon>
        <taxon>Bacteroidota</taxon>
        <taxon>Sphingobacteriia</taxon>
        <taxon>Sphingobacteriales</taxon>
        <taxon>Sphingobacteriaceae</taxon>
        <taxon>Mucilaginibacter</taxon>
    </lineage>
</organism>
<keyword evidence="3" id="KW-1185">Reference proteome</keyword>
<dbReference type="Pfam" id="PF11964">
    <property type="entry name" value="SpoIIAA-like"/>
    <property type="match status" value="1"/>
</dbReference>
<accession>A0A1G7NEX4</accession>
<reference evidence="3" key="1">
    <citation type="submission" date="2016-10" db="EMBL/GenBank/DDBJ databases">
        <authorList>
            <person name="Varghese N."/>
            <person name="Submissions S."/>
        </authorList>
    </citation>
    <scope>NUCLEOTIDE SEQUENCE [LARGE SCALE GENOMIC DNA]</scope>
    <source>
        <strain evidence="3">Gh-67</strain>
    </source>
</reference>
<feature type="transmembrane region" description="Helical" evidence="1">
    <location>
        <begin position="12"/>
        <end position="30"/>
    </location>
</feature>
<dbReference type="AlphaFoldDB" id="A0A1G7NEX4"/>
<dbReference type="SUPFAM" id="SSF52091">
    <property type="entry name" value="SpoIIaa-like"/>
    <property type="match status" value="1"/>
</dbReference>
<dbReference type="STRING" id="551996.SAMN05192573_101203"/>